<evidence type="ECO:0000256" key="3">
    <source>
        <dbReference type="SAM" id="Phobius"/>
    </source>
</evidence>
<name>A0A0A2V7X9_BEABA</name>
<keyword evidence="3" id="KW-0812">Transmembrane</keyword>
<keyword evidence="3" id="KW-1133">Transmembrane helix</keyword>
<feature type="transmembrane region" description="Helical" evidence="3">
    <location>
        <begin position="43"/>
        <end position="64"/>
    </location>
</feature>
<keyword evidence="1" id="KW-0521">NADP</keyword>
<dbReference type="InterPro" id="IPR001509">
    <property type="entry name" value="Epimerase_deHydtase"/>
</dbReference>
<evidence type="ECO:0000256" key="1">
    <source>
        <dbReference type="ARBA" id="ARBA00022857"/>
    </source>
</evidence>
<dbReference type="Gene3D" id="3.40.50.720">
    <property type="entry name" value="NAD(P)-binding Rossmann-like Domain"/>
    <property type="match status" value="2"/>
</dbReference>
<dbReference type="AlphaFoldDB" id="A0A0A2V7X9"/>
<comment type="caution">
    <text evidence="5">The sequence shown here is derived from an EMBL/GenBank/DDBJ whole genome shotgun (WGS) entry which is preliminary data.</text>
</comment>
<proteinExistence type="predicted"/>
<evidence type="ECO:0000259" key="4">
    <source>
        <dbReference type="Pfam" id="PF01370"/>
    </source>
</evidence>
<protein>
    <recommendedName>
        <fullName evidence="4">NAD-dependent epimerase/dehydratase domain-containing protein</fullName>
    </recommendedName>
</protein>
<dbReference type="SUPFAM" id="SSF51735">
    <property type="entry name" value="NAD(P)-binding Rossmann-fold domains"/>
    <property type="match status" value="1"/>
</dbReference>
<keyword evidence="2" id="KW-0119">Carbohydrate metabolism</keyword>
<evidence type="ECO:0000256" key="2">
    <source>
        <dbReference type="ARBA" id="ARBA00023277"/>
    </source>
</evidence>
<dbReference type="InterPro" id="IPR036291">
    <property type="entry name" value="NAD(P)-bd_dom_sf"/>
</dbReference>
<dbReference type="STRING" id="1245745.A0A0A2V7X9"/>
<dbReference type="PANTHER" id="PTHR43103:SF3">
    <property type="entry name" value="ADP-L-GLYCERO-D-MANNO-HEPTOSE-6-EPIMERASE"/>
    <property type="match status" value="1"/>
</dbReference>
<evidence type="ECO:0000313" key="5">
    <source>
        <dbReference type="EMBL" id="KGQ03603.1"/>
    </source>
</evidence>
<dbReference type="Proteomes" id="UP000030106">
    <property type="component" value="Unassembled WGS sequence"/>
</dbReference>
<reference evidence="5 6" key="1">
    <citation type="submission" date="2012-10" db="EMBL/GenBank/DDBJ databases">
        <title>Genome sequencing and analysis of entomopathogenic fungi Beauveria bassiana D1-5.</title>
        <authorList>
            <person name="Li Q."/>
            <person name="Wang L."/>
            <person name="Zhang Z."/>
            <person name="Wang Q."/>
            <person name="Ren J."/>
            <person name="Wang M."/>
            <person name="Xu W."/>
            <person name="Wang J."/>
            <person name="Lu Y."/>
            <person name="Du Q."/>
            <person name="Sun Z."/>
        </authorList>
    </citation>
    <scope>NUCLEOTIDE SEQUENCE [LARGE SCALE GENOMIC DNA]</scope>
    <source>
        <strain evidence="5 6">D1-5</strain>
    </source>
</reference>
<dbReference type="HOGENOM" id="CLU_454907_0_0_1"/>
<gene>
    <name evidence="5" type="ORF">BBAD15_g11162</name>
</gene>
<dbReference type="EMBL" id="ANFO01001193">
    <property type="protein sequence ID" value="KGQ03603.1"/>
    <property type="molecule type" value="Genomic_DNA"/>
</dbReference>
<organism evidence="5 6">
    <name type="scientific">Beauveria bassiana D1-5</name>
    <dbReference type="NCBI Taxonomy" id="1245745"/>
    <lineage>
        <taxon>Eukaryota</taxon>
        <taxon>Fungi</taxon>
        <taxon>Dikarya</taxon>
        <taxon>Ascomycota</taxon>
        <taxon>Pezizomycotina</taxon>
        <taxon>Sordariomycetes</taxon>
        <taxon>Hypocreomycetidae</taxon>
        <taxon>Hypocreales</taxon>
        <taxon>Cordycipitaceae</taxon>
        <taxon>Beauveria</taxon>
    </lineage>
</organism>
<sequence>MRASASTQISTLRCAAAEAAFGIVTRFEFEAHSLERTTASRRYICRIIIIVVVVVVVVVIIIIASSSRQPAAAAAAADAEEEEEEEEVPVSLRPLTSLPHVHTTRRGRGRALLVRFWELFMQESAALRYDVPDALQSTNVQLVTAHEIALGQENGGNAVWSMCRRRASFLACHDNGVCARSRRRGRLRRRRARIHARLGIARQGELRVWTTPFIYPNYAAPRAGHVLPGTRRSRLERLLEIQSRYDPERIFANLQPEHLTLHDKRRKRIQTPTAPNRPILAKLCRATLCAAPKPSIASTSQSPSAHKPPRTTMRVLITGASGFVGQILAKSLLSQGHTVILTDLHAPPIPGGHSHPHAVSVAADLTVSPLPAAAAALHLTPDLDAIYVLHGVMSSGAESDLNLGYRVNLLSTIHLLDAGSYGTQKLMVELLLNDYTRRGLVTAFSVRLPSITVRAGAPTRAASSWMSGIIREPLQGQESILPVTDDNFQCWVCSPKTLVRNLEKCLELPRDCLPPHIRQVLLPGVTVSVGEMLQALREVGGEEAVGLVRREEPDEEAARLFKSWPAGFNVERALGIGFEPAGTFLEAVKEFAEGLKTNGA</sequence>
<keyword evidence="3" id="KW-0472">Membrane</keyword>
<evidence type="ECO:0000313" key="6">
    <source>
        <dbReference type="Proteomes" id="UP000030106"/>
    </source>
</evidence>
<dbReference type="OrthoDB" id="16464at2759"/>
<accession>A0A0A2V7X9</accession>
<dbReference type="PANTHER" id="PTHR43103">
    <property type="entry name" value="NUCLEOSIDE-DIPHOSPHATE-SUGAR EPIMERASE"/>
    <property type="match status" value="1"/>
</dbReference>
<dbReference type="Pfam" id="PF01370">
    <property type="entry name" value="Epimerase"/>
    <property type="match status" value="1"/>
</dbReference>
<feature type="domain" description="NAD-dependent epimerase/dehydratase" evidence="4">
    <location>
        <begin position="315"/>
        <end position="418"/>
    </location>
</feature>